<reference evidence="1 2" key="1">
    <citation type="journal article" date="2014" name="Am. J. Bot.">
        <title>Genome assembly and annotation for red clover (Trifolium pratense; Fabaceae).</title>
        <authorList>
            <person name="Istvanek J."/>
            <person name="Jaros M."/>
            <person name="Krenek A."/>
            <person name="Repkova J."/>
        </authorList>
    </citation>
    <scope>NUCLEOTIDE SEQUENCE [LARGE SCALE GENOMIC DNA]</scope>
    <source>
        <strain evidence="2">cv. Tatra</strain>
        <tissue evidence="1">Young leaves</tissue>
    </source>
</reference>
<dbReference type="EMBL" id="ASHM01239319">
    <property type="protein sequence ID" value="PNX69001.1"/>
    <property type="molecule type" value="Genomic_DNA"/>
</dbReference>
<comment type="caution">
    <text evidence="1">The sequence shown here is derived from an EMBL/GenBank/DDBJ whole genome shotgun (WGS) entry which is preliminary data.</text>
</comment>
<evidence type="ECO:0000313" key="2">
    <source>
        <dbReference type="Proteomes" id="UP000236291"/>
    </source>
</evidence>
<name>A0A2K3KRU4_TRIPR</name>
<feature type="non-terminal residue" evidence="1">
    <location>
        <position position="1"/>
    </location>
</feature>
<sequence>GESSSVDKLVDRVKLIS</sequence>
<evidence type="ECO:0000313" key="1">
    <source>
        <dbReference type="EMBL" id="PNX69001.1"/>
    </source>
</evidence>
<gene>
    <name evidence="1" type="ORF">L195_g064237</name>
</gene>
<protein>
    <submittedName>
        <fullName evidence="1">Uncharacterized protein</fullName>
    </submittedName>
</protein>
<dbReference type="Proteomes" id="UP000236291">
    <property type="component" value="Unassembled WGS sequence"/>
</dbReference>
<proteinExistence type="predicted"/>
<reference evidence="1 2" key="2">
    <citation type="journal article" date="2017" name="Front. Plant Sci.">
        <title>Gene Classification and Mining of Molecular Markers Useful in Red Clover (Trifolium pratense) Breeding.</title>
        <authorList>
            <person name="Istvanek J."/>
            <person name="Dluhosova J."/>
            <person name="Dluhos P."/>
            <person name="Patkova L."/>
            <person name="Nedelnik J."/>
            <person name="Repkova J."/>
        </authorList>
    </citation>
    <scope>NUCLEOTIDE SEQUENCE [LARGE SCALE GENOMIC DNA]</scope>
    <source>
        <strain evidence="2">cv. Tatra</strain>
        <tissue evidence="1">Young leaves</tissue>
    </source>
</reference>
<accession>A0A2K3KRU4</accession>
<organism evidence="1 2">
    <name type="scientific">Trifolium pratense</name>
    <name type="common">Red clover</name>
    <dbReference type="NCBI Taxonomy" id="57577"/>
    <lineage>
        <taxon>Eukaryota</taxon>
        <taxon>Viridiplantae</taxon>
        <taxon>Streptophyta</taxon>
        <taxon>Embryophyta</taxon>
        <taxon>Tracheophyta</taxon>
        <taxon>Spermatophyta</taxon>
        <taxon>Magnoliopsida</taxon>
        <taxon>eudicotyledons</taxon>
        <taxon>Gunneridae</taxon>
        <taxon>Pentapetalae</taxon>
        <taxon>rosids</taxon>
        <taxon>fabids</taxon>
        <taxon>Fabales</taxon>
        <taxon>Fabaceae</taxon>
        <taxon>Papilionoideae</taxon>
        <taxon>50 kb inversion clade</taxon>
        <taxon>NPAAA clade</taxon>
        <taxon>Hologalegina</taxon>
        <taxon>IRL clade</taxon>
        <taxon>Trifolieae</taxon>
        <taxon>Trifolium</taxon>
    </lineage>
</organism>
<dbReference type="AlphaFoldDB" id="A0A2K3KRU4"/>